<name>A0ABQ9GEZ3_9NEOP</name>
<feature type="region of interest" description="Disordered" evidence="1">
    <location>
        <begin position="252"/>
        <end position="322"/>
    </location>
</feature>
<reference evidence="2 3" key="1">
    <citation type="submission" date="2023-02" db="EMBL/GenBank/DDBJ databases">
        <title>LHISI_Scaffold_Assembly.</title>
        <authorList>
            <person name="Stuart O.P."/>
            <person name="Cleave R."/>
            <person name="Magrath M.J.L."/>
            <person name="Mikheyev A.S."/>
        </authorList>
    </citation>
    <scope>NUCLEOTIDE SEQUENCE [LARGE SCALE GENOMIC DNA]</scope>
    <source>
        <strain evidence="2">Daus_M_001</strain>
        <tissue evidence="2">Leg muscle</tissue>
    </source>
</reference>
<evidence type="ECO:0000313" key="3">
    <source>
        <dbReference type="Proteomes" id="UP001159363"/>
    </source>
</evidence>
<gene>
    <name evidence="2" type="ORF">PR048_027262</name>
</gene>
<comment type="caution">
    <text evidence="2">The sequence shown here is derived from an EMBL/GenBank/DDBJ whole genome shotgun (WGS) entry which is preliminary data.</text>
</comment>
<protein>
    <submittedName>
        <fullName evidence="2">Uncharacterized protein</fullName>
    </submittedName>
</protein>
<proteinExistence type="predicted"/>
<evidence type="ECO:0000313" key="2">
    <source>
        <dbReference type="EMBL" id="KAJ8870960.1"/>
    </source>
</evidence>
<feature type="region of interest" description="Disordered" evidence="1">
    <location>
        <begin position="416"/>
        <end position="459"/>
    </location>
</feature>
<keyword evidence="3" id="KW-1185">Reference proteome</keyword>
<organism evidence="2 3">
    <name type="scientific">Dryococelus australis</name>
    <dbReference type="NCBI Taxonomy" id="614101"/>
    <lineage>
        <taxon>Eukaryota</taxon>
        <taxon>Metazoa</taxon>
        <taxon>Ecdysozoa</taxon>
        <taxon>Arthropoda</taxon>
        <taxon>Hexapoda</taxon>
        <taxon>Insecta</taxon>
        <taxon>Pterygota</taxon>
        <taxon>Neoptera</taxon>
        <taxon>Polyneoptera</taxon>
        <taxon>Phasmatodea</taxon>
        <taxon>Verophasmatodea</taxon>
        <taxon>Anareolatae</taxon>
        <taxon>Phasmatidae</taxon>
        <taxon>Eurycanthinae</taxon>
        <taxon>Dryococelus</taxon>
    </lineage>
</organism>
<evidence type="ECO:0000256" key="1">
    <source>
        <dbReference type="SAM" id="MobiDB-lite"/>
    </source>
</evidence>
<feature type="region of interest" description="Disordered" evidence="1">
    <location>
        <begin position="1"/>
        <end position="52"/>
    </location>
</feature>
<feature type="compositionally biased region" description="Low complexity" evidence="1">
    <location>
        <begin position="308"/>
        <end position="319"/>
    </location>
</feature>
<accession>A0ABQ9GEZ3</accession>
<dbReference type="Proteomes" id="UP001159363">
    <property type="component" value="Chromosome 11"/>
</dbReference>
<dbReference type="EMBL" id="JARBHB010000012">
    <property type="protein sequence ID" value="KAJ8870960.1"/>
    <property type="molecule type" value="Genomic_DNA"/>
</dbReference>
<feature type="compositionally biased region" description="Basic and acidic residues" evidence="1">
    <location>
        <begin position="425"/>
        <end position="435"/>
    </location>
</feature>
<feature type="compositionally biased region" description="Polar residues" evidence="1">
    <location>
        <begin position="30"/>
        <end position="42"/>
    </location>
</feature>
<sequence>MRRLTSHRSDGGLFLSAGEMGGRPAGRGAQSESRPGQRTITVAQGARPRDGAMTAAGQQRLAASVTRYLSAVVDPRPGRAVHCPDLNACLVNEGRPQRVDCRAVHFGYAIPVTVVPLPDRPDLAELVLDPSPELSPAAVRYLLRHHPQLKDMAAAAEGRRAQFAAEPEDDIAAIAKQISDHAEAIYQTWKARGLAPTEILKCHGGAAAAADRFGPALKPAAPVASAQQPPVDLSLDANNLERLVSTFVSEDKARLAARRRSSPPSSIQFARQKFEKQPEARTATATRPQQPSRIPQLAVSPRSTAEHSPSPSSSSSTSSGLTTWPLKNKAVAVGKVAAVADESVKRRAAALGGGKFSTLPTKNSAEYLDEVAREEERLINALKTGVIIADERAVAKKKSPTASAAAGALLKEREAAPAKKLGPAEPKKKETELAKSRYAQPVAARGRLEAGRTVPHPELTNLQRQHLLRTVPGAAAAAAGANPVRPFLTRGSVAERVLIFEKCPPTELLLDKRRGLGATAAPWRDGHSKIQVRASLPACLTSARARASFYAC</sequence>
<feature type="compositionally biased region" description="Polar residues" evidence="1">
    <location>
        <begin position="283"/>
        <end position="293"/>
    </location>
</feature>